<organism evidence="4 5">
    <name type="scientific">Leptolyngbya cf. ectocarpi LEGE 11479</name>
    <dbReference type="NCBI Taxonomy" id="1828722"/>
    <lineage>
        <taxon>Bacteria</taxon>
        <taxon>Bacillati</taxon>
        <taxon>Cyanobacteriota</taxon>
        <taxon>Cyanophyceae</taxon>
        <taxon>Leptolyngbyales</taxon>
        <taxon>Leptolyngbyaceae</taxon>
        <taxon>Leptolyngbya group</taxon>
        <taxon>Leptolyngbya</taxon>
    </lineage>
</organism>
<dbReference type="InterPro" id="IPR043504">
    <property type="entry name" value="Peptidase_S1_PA_chymotrypsin"/>
</dbReference>
<dbReference type="RefSeq" id="WP_193996135.1">
    <property type="nucleotide sequence ID" value="NZ_JADEXP010000400.1"/>
</dbReference>
<feature type="repeat" description="TPR" evidence="3">
    <location>
        <begin position="309"/>
        <end position="342"/>
    </location>
</feature>
<protein>
    <submittedName>
        <fullName evidence="4">Tetratricopeptide repeat protein</fullName>
    </submittedName>
</protein>
<dbReference type="Pfam" id="PF14559">
    <property type="entry name" value="TPR_19"/>
    <property type="match status" value="1"/>
</dbReference>
<feature type="repeat" description="TPR" evidence="3">
    <location>
        <begin position="275"/>
        <end position="308"/>
    </location>
</feature>
<dbReference type="PANTHER" id="PTHR44858:SF1">
    <property type="entry name" value="UDP-N-ACETYLGLUCOSAMINE--PEPTIDE N-ACETYLGLUCOSAMINYLTRANSFERASE SPINDLY-RELATED"/>
    <property type="match status" value="1"/>
</dbReference>
<proteinExistence type="predicted"/>
<dbReference type="InterPro" id="IPR019734">
    <property type="entry name" value="TPR_rpt"/>
</dbReference>
<evidence type="ECO:0000313" key="4">
    <source>
        <dbReference type="EMBL" id="MBE9070255.1"/>
    </source>
</evidence>
<dbReference type="AlphaFoldDB" id="A0A928ZZF3"/>
<dbReference type="Gene3D" id="2.40.10.10">
    <property type="entry name" value="Trypsin-like serine proteases"/>
    <property type="match status" value="2"/>
</dbReference>
<dbReference type="SUPFAM" id="SSF50494">
    <property type="entry name" value="Trypsin-like serine proteases"/>
    <property type="match status" value="1"/>
</dbReference>
<accession>A0A928ZZF3</accession>
<sequence length="527" mass="58776">MFSAVKKLTNWTVIAIATIAITTADAIARPLHEIEQIAQATTVLIDGLNPGSGVIVARDRDHYWVLTAQHVVATEDEYWVIAPDGTEYPLQYESRTLFPGQDIALIPFRSTRPYEIATLADYPQLDSAFPNVFVSGWQGSNIHQQPLQHRLTGGQLLPRQYGLIHAQTPLARGYRLFYTTTTERGMSGGPILNTDGQVIGIHGRSEGEEISSDTGLTRLHWGFSSGLPLPDNLTSQVRFPVEWDYQTQPPPTPSTSDIASYNSLLVASQERPQNAVDWINLGNQLYRQEKFEQALSAFETALKQDADLYPAWYGKGQVLTALGDYPKALSAYNQALELEPDFVQALRDRALVWILAGHPQQAVADLDAVVQAMPQDYVAWYLRGNLFWKYQGWDEAALGSYDRALSIMSNFAEVWIERGRVLDKLGRGQDAIASLQTATRLEPDLIEGWYWLAAILYAQQQSTAALDSIEKVLAVAPNDLRYLLLEAQILIQLRQPTVARQRLLSILELASAESPEANTAHHLLQQL</sequence>
<dbReference type="PROSITE" id="PS50293">
    <property type="entry name" value="TPR_REGION"/>
    <property type="match status" value="1"/>
</dbReference>
<keyword evidence="5" id="KW-1185">Reference proteome</keyword>
<dbReference type="Pfam" id="PF13432">
    <property type="entry name" value="TPR_16"/>
    <property type="match status" value="2"/>
</dbReference>
<dbReference type="EMBL" id="JADEXP010000400">
    <property type="protein sequence ID" value="MBE9070255.1"/>
    <property type="molecule type" value="Genomic_DNA"/>
</dbReference>
<evidence type="ECO:0000256" key="3">
    <source>
        <dbReference type="PROSITE-ProRule" id="PRU00339"/>
    </source>
</evidence>
<feature type="repeat" description="TPR" evidence="3">
    <location>
        <begin position="412"/>
        <end position="445"/>
    </location>
</feature>
<dbReference type="PROSITE" id="PS50005">
    <property type="entry name" value="TPR"/>
    <property type="match status" value="3"/>
</dbReference>
<dbReference type="Pfam" id="PF13365">
    <property type="entry name" value="Trypsin_2"/>
    <property type="match status" value="1"/>
</dbReference>
<dbReference type="SUPFAM" id="SSF48439">
    <property type="entry name" value="Protein prenylyltransferase"/>
    <property type="match status" value="1"/>
</dbReference>
<dbReference type="PANTHER" id="PTHR44858">
    <property type="entry name" value="TETRATRICOPEPTIDE REPEAT PROTEIN 6"/>
    <property type="match status" value="1"/>
</dbReference>
<evidence type="ECO:0000313" key="5">
    <source>
        <dbReference type="Proteomes" id="UP000615026"/>
    </source>
</evidence>
<reference evidence="4" key="1">
    <citation type="submission" date="2020-10" db="EMBL/GenBank/DDBJ databases">
        <authorList>
            <person name="Castelo-Branco R."/>
            <person name="Eusebio N."/>
            <person name="Adriana R."/>
            <person name="Vieira A."/>
            <person name="Brugerolle De Fraissinette N."/>
            <person name="Rezende De Castro R."/>
            <person name="Schneider M.P."/>
            <person name="Vasconcelos V."/>
            <person name="Leao P.N."/>
        </authorList>
    </citation>
    <scope>NUCLEOTIDE SEQUENCE</scope>
    <source>
        <strain evidence="4">LEGE 11479</strain>
    </source>
</reference>
<dbReference type="Gene3D" id="1.25.40.10">
    <property type="entry name" value="Tetratricopeptide repeat domain"/>
    <property type="match status" value="2"/>
</dbReference>
<evidence type="ECO:0000256" key="2">
    <source>
        <dbReference type="ARBA" id="ARBA00022803"/>
    </source>
</evidence>
<dbReference type="SMART" id="SM00028">
    <property type="entry name" value="TPR"/>
    <property type="match status" value="6"/>
</dbReference>
<gene>
    <name evidence="4" type="ORF">IQ260_26795</name>
</gene>
<keyword evidence="2 3" id="KW-0802">TPR repeat</keyword>
<keyword evidence="1" id="KW-0677">Repeat</keyword>
<comment type="caution">
    <text evidence="4">The sequence shown here is derived from an EMBL/GenBank/DDBJ whole genome shotgun (WGS) entry which is preliminary data.</text>
</comment>
<dbReference type="InterPro" id="IPR050498">
    <property type="entry name" value="Ycf3"/>
</dbReference>
<dbReference type="Proteomes" id="UP000615026">
    <property type="component" value="Unassembled WGS sequence"/>
</dbReference>
<dbReference type="InterPro" id="IPR009003">
    <property type="entry name" value="Peptidase_S1_PA"/>
</dbReference>
<name>A0A928ZZF3_LEPEC</name>
<evidence type="ECO:0000256" key="1">
    <source>
        <dbReference type="ARBA" id="ARBA00022737"/>
    </source>
</evidence>
<dbReference type="InterPro" id="IPR011990">
    <property type="entry name" value="TPR-like_helical_dom_sf"/>
</dbReference>